<sequence>MEFWKTKPSGKAHYKQAIACGDLVAVDGRQMVHGRVRQGGFQTVFATSVRRRVRRLMQIMRRLTLPDKRNRGLPMEYYYCRSLYCLWGIGVWWIFRSEDMSSAIEDMSDIQEAVSQQLPSANLSPPSG</sequence>
<proteinExistence type="predicted"/>
<accession>A0A438E9F0</accession>
<evidence type="ECO:0000313" key="2">
    <source>
        <dbReference type="Proteomes" id="UP000288805"/>
    </source>
</evidence>
<reference evidence="1 2" key="1">
    <citation type="journal article" date="2018" name="PLoS Genet.">
        <title>Population sequencing reveals clonal diversity and ancestral inbreeding in the grapevine cultivar Chardonnay.</title>
        <authorList>
            <person name="Roach M.J."/>
            <person name="Johnson D.L."/>
            <person name="Bohlmann J."/>
            <person name="van Vuuren H.J."/>
            <person name="Jones S.J."/>
            <person name="Pretorius I.S."/>
            <person name="Schmidt S.A."/>
            <person name="Borneman A.R."/>
        </authorList>
    </citation>
    <scope>NUCLEOTIDE SEQUENCE [LARGE SCALE GENOMIC DNA]</scope>
    <source>
        <strain evidence="2">cv. Chardonnay</strain>
        <tissue evidence="1">Leaf</tissue>
    </source>
</reference>
<dbReference type="AlphaFoldDB" id="A0A438E9F0"/>
<protein>
    <submittedName>
        <fullName evidence="1">Uncharacterized protein</fullName>
    </submittedName>
</protein>
<gene>
    <name evidence="1" type="ORF">CK203_071035</name>
</gene>
<dbReference type="EMBL" id="QGNW01001357">
    <property type="protein sequence ID" value="RVW44308.1"/>
    <property type="molecule type" value="Genomic_DNA"/>
</dbReference>
<evidence type="ECO:0000313" key="1">
    <source>
        <dbReference type="EMBL" id="RVW44308.1"/>
    </source>
</evidence>
<name>A0A438E9F0_VITVI</name>
<organism evidence="1 2">
    <name type="scientific">Vitis vinifera</name>
    <name type="common">Grape</name>
    <dbReference type="NCBI Taxonomy" id="29760"/>
    <lineage>
        <taxon>Eukaryota</taxon>
        <taxon>Viridiplantae</taxon>
        <taxon>Streptophyta</taxon>
        <taxon>Embryophyta</taxon>
        <taxon>Tracheophyta</taxon>
        <taxon>Spermatophyta</taxon>
        <taxon>Magnoliopsida</taxon>
        <taxon>eudicotyledons</taxon>
        <taxon>Gunneridae</taxon>
        <taxon>Pentapetalae</taxon>
        <taxon>rosids</taxon>
        <taxon>Vitales</taxon>
        <taxon>Vitaceae</taxon>
        <taxon>Viteae</taxon>
        <taxon>Vitis</taxon>
    </lineage>
</organism>
<comment type="caution">
    <text evidence="1">The sequence shown here is derived from an EMBL/GenBank/DDBJ whole genome shotgun (WGS) entry which is preliminary data.</text>
</comment>
<dbReference type="Proteomes" id="UP000288805">
    <property type="component" value="Unassembled WGS sequence"/>
</dbReference>